<dbReference type="AlphaFoldDB" id="A0A2P5A9A1"/>
<comment type="caution">
    <text evidence="1">The sequence shown here is derived from an EMBL/GenBank/DDBJ whole genome shotgun (WGS) entry which is preliminary data.</text>
</comment>
<gene>
    <name evidence="1" type="ORF">PanWU01x14_355300</name>
</gene>
<evidence type="ECO:0000313" key="2">
    <source>
        <dbReference type="Proteomes" id="UP000237105"/>
    </source>
</evidence>
<dbReference type="OrthoDB" id="1433654at2759"/>
<protein>
    <submittedName>
        <fullName evidence="1">Uncharacterized protein</fullName>
    </submittedName>
</protein>
<proteinExistence type="predicted"/>
<accession>A0A2P5A9A1</accession>
<name>A0A2P5A9A1_PARAD</name>
<evidence type="ECO:0000313" key="1">
    <source>
        <dbReference type="EMBL" id="PON33115.1"/>
    </source>
</evidence>
<organism evidence="1 2">
    <name type="scientific">Parasponia andersonii</name>
    <name type="common">Sponia andersonii</name>
    <dbReference type="NCBI Taxonomy" id="3476"/>
    <lineage>
        <taxon>Eukaryota</taxon>
        <taxon>Viridiplantae</taxon>
        <taxon>Streptophyta</taxon>
        <taxon>Embryophyta</taxon>
        <taxon>Tracheophyta</taxon>
        <taxon>Spermatophyta</taxon>
        <taxon>Magnoliopsida</taxon>
        <taxon>eudicotyledons</taxon>
        <taxon>Gunneridae</taxon>
        <taxon>Pentapetalae</taxon>
        <taxon>rosids</taxon>
        <taxon>fabids</taxon>
        <taxon>Rosales</taxon>
        <taxon>Cannabaceae</taxon>
        <taxon>Parasponia</taxon>
    </lineage>
</organism>
<keyword evidence="2" id="KW-1185">Reference proteome</keyword>
<sequence length="87" mass="9886">SSPVSGYPTSCLLKKLKLLRTSLRTWNLEGFGDFSSRVNRATGRVIEIQNRLQPSDFSEEVFQEKVDVLAALDNTLTLKDSFMLDKY</sequence>
<dbReference type="EMBL" id="JXTB01000757">
    <property type="protein sequence ID" value="PON33115.1"/>
    <property type="molecule type" value="Genomic_DNA"/>
</dbReference>
<feature type="non-terminal residue" evidence="1">
    <location>
        <position position="1"/>
    </location>
</feature>
<reference evidence="2" key="1">
    <citation type="submission" date="2016-06" db="EMBL/GenBank/DDBJ databases">
        <title>Parallel loss of symbiosis genes in relatives of nitrogen-fixing non-legume Parasponia.</title>
        <authorList>
            <person name="Van Velzen R."/>
            <person name="Holmer R."/>
            <person name="Bu F."/>
            <person name="Rutten L."/>
            <person name="Van Zeijl A."/>
            <person name="Liu W."/>
            <person name="Santuari L."/>
            <person name="Cao Q."/>
            <person name="Sharma T."/>
            <person name="Shen D."/>
            <person name="Roswanjaya Y."/>
            <person name="Wardhani T."/>
            <person name="Kalhor M.S."/>
            <person name="Jansen J."/>
            <person name="Van den Hoogen J."/>
            <person name="Gungor B."/>
            <person name="Hartog M."/>
            <person name="Hontelez J."/>
            <person name="Verver J."/>
            <person name="Yang W.-C."/>
            <person name="Schijlen E."/>
            <person name="Repin R."/>
            <person name="Schilthuizen M."/>
            <person name="Schranz E."/>
            <person name="Heidstra R."/>
            <person name="Miyata K."/>
            <person name="Fedorova E."/>
            <person name="Kohlen W."/>
            <person name="Bisseling T."/>
            <person name="Smit S."/>
            <person name="Geurts R."/>
        </authorList>
    </citation>
    <scope>NUCLEOTIDE SEQUENCE [LARGE SCALE GENOMIC DNA]</scope>
    <source>
        <strain evidence="2">cv. WU1-14</strain>
    </source>
</reference>
<dbReference type="Proteomes" id="UP000237105">
    <property type="component" value="Unassembled WGS sequence"/>
</dbReference>